<keyword evidence="5" id="KW-1185">Reference proteome</keyword>
<dbReference type="Pfam" id="PF13855">
    <property type="entry name" value="LRR_8"/>
    <property type="match status" value="1"/>
</dbReference>
<dbReference type="SUPFAM" id="SSF52058">
    <property type="entry name" value="L domain-like"/>
    <property type="match status" value="1"/>
</dbReference>
<organism evidence="3">
    <name type="scientific">Anopheles sinensis</name>
    <name type="common">Mosquito</name>
    <dbReference type="NCBI Taxonomy" id="74873"/>
    <lineage>
        <taxon>Eukaryota</taxon>
        <taxon>Metazoa</taxon>
        <taxon>Ecdysozoa</taxon>
        <taxon>Arthropoda</taxon>
        <taxon>Hexapoda</taxon>
        <taxon>Insecta</taxon>
        <taxon>Pterygota</taxon>
        <taxon>Neoptera</taxon>
        <taxon>Endopterygota</taxon>
        <taxon>Diptera</taxon>
        <taxon>Nematocera</taxon>
        <taxon>Culicoidea</taxon>
        <taxon>Culicidae</taxon>
        <taxon>Anophelinae</taxon>
        <taxon>Anopheles</taxon>
    </lineage>
</organism>
<dbReference type="InterPro" id="IPR003591">
    <property type="entry name" value="Leu-rich_rpt_typical-subtyp"/>
</dbReference>
<evidence type="ECO:0000256" key="1">
    <source>
        <dbReference type="ARBA" id="ARBA00022614"/>
    </source>
</evidence>
<dbReference type="PRINTS" id="PR00019">
    <property type="entry name" value="LEURICHRPT"/>
</dbReference>
<dbReference type="OMA" id="FGADYDC"/>
<dbReference type="Gene3D" id="3.80.10.10">
    <property type="entry name" value="Ribonuclease Inhibitor"/>
    <property type="match status" value="1"/>
</dbReference>
<dbReference type="EMBL" id="KE524082">
    <property type="protein sequence ID" value="KFB34868.1"/>
    <property type="molecule type" value="Genomic_DNA"/>
</dbReference>
<evidence type="ECO:0000256" key="2">
    <source>
        <dbReference type="ARBA" id="ARBA00022737"/>
    </source>
</evidence>
<dbReference type="PROSITE" id="PS51450">
    <property type="entry name" value="LRR"/>
    <property type="match status" value="2"/>
</dbReference>
<evidence type="ECO:0000313" key="4">
    <source>
        <dbReference type="EnsemblMetazoa" id="ASIC000522-PA"/>
    </source>
</evidence>
<dbReference type="AlphaFoldDB" id="A0A084VA74"/>
<dbReference type="VEuPathDB" id="VectorBase:ASIC000522"/>
<dbReference type="EnsemblMetazoa" id="ASIC000522-RA">
    <property type="protein sequence ID" value="ASIC000522-PA"/>
    <property type="gene ID" value="ASIC000522"/>
</dbReference>
<dbReference type="OrthoDB" id="676979at2759"/>
<dbReference type="SMART" id="SM00369">
    <property type="entry name" value="LRR_TYP"/>
    <property type="match status" value="2"/>
</dbReference>
<gene>
    <name evidence="3" type="ORF">ZHAS_00000522</name>
</gene>
<keyword evidence="2" id="KW-0677">Repeat</keyword>
<reference evidence="4" key="2">
    <citation type="submission" date="2020-05" db="UniProtKB">
        <authorList>
            <consortium name="EnsemblMetazoa"/>
        </authorList>
    </citation>
    <scope>IDENTIFICATION</scope>
</reference>
<evidence type="ECO:0000313" key="5">
    <source>
        <dbReference type="Proteomes" id="UP000030765"/>
    </source>
</evidence>
<accession>A0A084VA74</accession>
<evidence type="ECO:0000313" key="3">
    <source>
        <dbReference type="EMBL" id="KFB34868.1"/>
    </source>
</evidence>
<dbReference type="VEuPathDB" id="VectorBase:ASIS018228"/>
<dbReference type="InterPro" id="IPR032675">
    <property type="entry name" value="LRR_dom_sf"/>
</dbReference>
<proteinExistence type="predicted"/>
<dbReference type="STRING" id="74873.A0A084VA74"/>
<dbReference type="PANTHER" id="PTHR45617">
    <property type="entry name" value="LEUCINE RICH REPEAT FAMILY PROTEIN"/>
    <property type="match status" value="1"/>
</dbReference>
<name>A0A084VA74_ANOSI</name>
<reference evidence="3 5" key="1">
    <citation type="journal article" date="2014" name="BMC Genomics">
        <title>Genome sequence of Anopheles sinensis provides insight into genetics basis of mosquito competence for malaria parasites.</title>
        <authorList>
            <person name="Zhou D."/>
            <person name="Zhang D."/>
            <person name="Ding G."/>
            <person name="Shi L."/>
            <person name="Hou Q."/>
            <person name="Ye Y."/>
            <person name="Xu Y."/>
            <person name="Zhou H."/>
            <person name="Xiong C."/>
            <person name="Li S."/>
            <person name="Yu J."/>
            <person name="Hong S."/>
            <person name="Yu X."/>
            <person name="Zou P."/>
            <person name="Chen C."/>
            <person name="Chang X."/>
            <person name="Wang W."/>
            <person name="Lv Y."/>
            <person name="Sun Y."/>
            <person name="Ma L."/>
            <person name="Shen B."/>
            <person name="Zhu C."/>
        </authorList>
    </citation>
    <scope>NUCLEOTIDE SEQUENCE [LARGE SCALE GENOMIC DNA]</scope>
</reference>
<dbReference type="InterPro" id="IPR001611">
    <property type="entry name" value="Leu-rich_rpt"/>
</dbReference>
<sequence>MILLAGGYWVEGRAVPHHRRRGEGVTRLHNVTLTNATLGPAMATGGELVLQGYRIDRFGKDMFDLLARTASLTLRKGSIPNVFFASDTLDSFQIDSTGLESFDLNPFPSPNLRILQITRNSLELISPRISYLTGLRTLDLSQNRLTHVELNLFEPMRQLRDLDLSVNRIVRIEAVGKTGQPLTVRNLWVSYNRLVAFDEFPEAFPSLATMRLHGNDWSCPWVDWARGEIMRKGITVFGADYDCSGDRRGGLCCYDNLKSTTENGQPVDVPTLIIENEPNGTIGVKFGEVEIFY</sequence>
<dbReference type="Proteomes" id="UP000030765">
    <property type="component" value="Unassembled WGS sequence"/>
</dbReference>
<dbReference type="EMBL" id="ATLV01002703">
    <property type="status" value="NOT_ANNOTATED_CDS"/>
    <property type="molecule type" value="Genomic_DNA"/>
</dbReference>
<keyword evidence="1" id="KW-0433">Leucine-rich repeat</keyword>
<protein>
    <submittedName>
        <fullName evidence="3">AGAP002542-PA-like protein</fullName>
    </submittedName>
</protein>